<protein>
    <submittedName>
        <fullName evidence="1">Ester cyclase</fullName>
    </submittedName>
</protein>
<dbReference type="EMBL" id="CP059894">
    <property type="protein sequence ID" value="QNJ93044.1"/>
    <property type="molecule type" value="Genomic_DNA"/>
</dbReference>
<proteinExistence type="predicted"/>
<evidence type="ECO:0000313" key="1">
    <source>
        <dbReference type="EMBL" id="QNJ93044.1"/>
    </source>
</evidence>
<dbReference type="Gene3D" id="3.10.450.50">
    <property type="match status" value="1"/>
</dbReference>
<dbReference type="KEGG" id="mflu:HZU40_01235"/>
<accession>A0A7G8PFC8</accession>
<reference evidence="1 2" key="1">
    <citation type="submission" date="2020-07" db="EMBL/GenBank/DDBJ databases">
        <title>Draft genome sequence of four isobutane-metabolizing strains capable of cometabolically degrading diverse ether contaminants.</title>
        <authorList>
            <person name="Chen W."/>
            <person name="Faulkner N."/>
            <person name="Smith C."/>
            <person name="Hyman M."/>
        </authorList>
    </citation>
    <scope>NUCLEOTIDE SEQUENCE [LARGE SCALE GENOMIC DNA]</scope>
    <source>
        <strain evidence="1 2">2A</strain>
    </source>
</reference>
<dbReference type="Pfam" id="PF07366">
    <property type="entry name" value="SnoaL"/>
    <property type="match status" value="1"/>
</dbReference>
<gene>
    <name evidence="1" type="ORF">HZU40_01235</name>
</gene>
<dbReference type="PANTHER" id="PTHR38436">
    <property type="entry name" value="POLYKETIDE CYCLASE SNOAL-LIKE DOMAIN"/>
    <property type="match status" value="1"/>
</dbReference>
<sequence>MSEKDSASEARREKIRAAWEAAWDRGEVDTLDGLLSPDYRRISAAGTSQGRGEFKASITATRSAFPDLLTIIDEMVVEGDRAAVRWHSTGSHEHSFLGVPATKRRVEVSGATFARFDGEQIVEEHITWDPRTLLTALGIIAVGQDR</sequence>
<dbReference type="InterPro" id="IPR032710">
    <property type="entry name" value="NTF2-like_dom_sf"/>
</dbReference>
<name>A0A7G8PFC8_9MYCO</name>
<dbReference type="PANTHER" id="PTHR38436:SF1">
    <property type="entry name" value="ESTER CYCLASE"/>
    <property type="match status" value="1"/>
</dbReference>
<organism evidence="1 2">
    <name type="scientific">Mycolicibacterium fluoranthenivorans</name>
    <dbReference type="NCBI Taxonomy" id="258505"/>
    <lineage>
        <taxon>Bacteria</taxon>
        <taxon>Bacillati</taxon>
        <taxon>Actinomycetota</taxon>
        <taxon>Actinomycetes</taxon>
        <taxon>Mycobacteriales</taxon>
        <taxon>Mycobacteriaceae</taxon>
        <taxon>Mycolicibacterium</taxon>
    </lineage>
</organism>
<dbReference type="SUPFAM" id="SSF54427">
    <property type="entry name" value="NTF2-like"/>
    <property type="match status" value="1"/>
</dbReference>
<dbReference type="RefSeq" id="WP_187097239.1">
    <property type="nucleotide sequence ID" value="NZ_CP059894.1"/>
</dbReference>
<dbReference type="Proteomes" id="UP000515498">
    <property type="component" value="Chromosome"/>
</dbReference>
<dbReference type="InterPro" id="IPR009959">
    <property type="entry name" value="Cyclase_SnoaL-like"/>
</dbReference>
<evidence type="ECO:0000313" key="2">
    <source>
        <dbReference type="Proteomes" id="UP000515498"/>
    </source>
</evidence>
<dbReference type="AlphaFoldDB" id="A0A7G8PFC8"/>
<dbReference type="GO" id="GO:0030638">
    <property type="term" value="P:polyketide metabolic process"/>
    <property type="evidence" value="ECO:0007669"/>
    <property type="project" value="InterPro"/>
</dbReference>